<sequence>MARTPHHKKLIINDITLTNDLASFQPPVMKKKMADRKGTLVGSKRFVKYEAPEWEAKTEGISDDVILSCLRDGKDTIVIYLEEGDDDGVPYTLEHTMTGETEFSNGESEVGGDLAQSSIKGVSVDKYRHTYNGKVITDFDIGTNDYTIGGKQYQNRLK</sequence>
<accession>A0A5P9CRH1</accession>
<evidence type="ECO:0000313" key="2">
    <source>
        <dbReference type="Proteomes" id="UP000326936"/>
    </source>
</evidence>
<dbReference type="EMBL" id="CP045352">
    <property type="protein sequence ID" value="QFT28796.1"/>
    <property type="molecule type" value="Genomic_DNA"/>
</dbReference>
<gene>
    <name evidence="1" type="ORF">FIV01_20555</name>
</gene>
<protein>
    <submittedName>
        <fullName evidence="1">Phage tail tube protein FII</fullName>
    </submittedName>
</protein>
<reference evidence="1 2" key="1">
    <citation type="submission" date="2019-10" db="EMBL/GenBank/DDBJ databases">
        <title>Complete genome sequence of Vibrio sp. strain THAF100, isolated from non-filtered water from the water column of tank 6 of a marine aquarium containing stony-coral fragments. Water maintained at 26 degree C.</title>
        <authorList>
            <person name="Ruckert C."/>
            <person name="Franco A."/>
            <person name="Kalinowski J."/>
            <person name="Glaeser S."/>
        </authorList>
    </citation>
    <scope>NUCLEOTIDE SEQUENCE [LARGE SCALE GENOMIC DNA]</scope>
    <source>
        <strain evidence="1 2">THAF100</strain>
        <plasmid evidence="2">pthaf100_b</plasmid>
    </source>
</reference>
<dbReference type="Pfam" id="PF04985">
    <property type="entry name" value="Phage_tube"/>
    <property type="match status" value="1"/>
</dbReference>
<evidence type="ECO:0000313" key="1">
    <source>
        <dbReference type="EMBL" id="QFT28796.1"/>
    </source>
</evidence>
<name>A0A5P9CRH1_9VIBR</name>
<keyword evidence="1" id="KW-0614">Plasmid</keyword>
<keyword evidence="2" id="KW-1185">Reference proteome</keyword>
<organism evidence="1 2">
    <name type="scientific">Vibrio aquimaris</name>
    <dbReference type="NCBI Taxonomy" id="2587862"/>
    <lineage>
        <taxon>Bacteria</taxon>
        <taxon>Pseudomonadati</taxon>
        <taxon>Pseudomonadota</taxon>
        <taxon>Gammaproteobacteria</taxon>
        <taxon>Vibrionales</taxon>
        <taxon>Vibrionaceae</taxon>
        <taxon>Vibrio</taxon>
    </lineage>
</organism>
<dbReference type="RefSeq" id="WP_152432803.1">
    <property type="nucleotide sequence ID" value="NZ_CBCSDK010000028.1"/>
</dbReference>
<proteinExistence type="predicted"/>
<dbReference type="KEGG" id="vaq:FIV01_20555"/>
<dbReference type="AlphaFoldDB" id="A0A5P9CRH1"/>
<dbReference type="Proteomes" id="UP000326936">
    <property type="component" value="Plasmid pTHAF100_b"/>
</dbReference>
<dbReference type="InterPro" id="IPR006498">
    <property type="entry name" value="Tail_tube"/>
</dbReference>
<geneLocation type="plasmid" evidence="2">
    <name>pthaf100_b</name>
</geneLocation>